<dbReference type="EMBL" id="QRBF01000004">
    <property type="protein sequence ID" value="RDS83192.1"/>
    <property type="molecule type" value="Genomic_DNA"/>
</dbReference>
<reference evidence="1 2" key="1">
    <citation type="submission" date="2018-07" db="EMBL/GenBank/DDBJ databases">
        <title>Dyella monticola sp. nov. and Dyella psychrodurans sp. nov. isolated from monsoon evergreen broad-leaved forest soil of Dinghu Mountain, China.</title>
        <authorList>
            <person name="Gao Z."/>
            <person name="Qiu L."/>
        </authorList>
    </citation>
    <scope>NUCLEOTIDE SEQUENCE [LARGE SCALE GENOMIC DNA]</scope>
    <source>
        <strain evidence="1 2">4MSK11</strain>
    </source>
</reference>
<dbReference type="AlphaFoldDB" id="A0A370X4C6"/>
<name>A0A370X4C6_9GAMM</name>
<proteinExistence type="predicted"/>
<evidence type="ECO:0000313" key="1">
    <source>
        <dbReference type="EMBL" id="RDS83192.1"/>
    </source>
</evidence>
<sequence length="135" mass="14707">MSGRTASIFMSMSLFLLVGCAQRLEVHDFTSAQVSVQPADDDAPGRTLTGTQLAAVTHWIQARNNWSGMSADIPEHPTLQFQLQDSSGMSDKVSVYEHEDGTATVYLYQGHRIAPMRSHVSASELAELTSAINQP</sequence>
<keyword evidence="2" id="KW-1185">Reference proteome</keyword>
<dbReference type="Proteomes" id="UP000255334">
    <property type="component" value="Unassembled WGS sequence"/>
</dbReference>
<evidence type="ECO:0000313" key="2">
    <source>
        <dbReference type="Proteomes" id="UP000255334"/>
    </source>
</evidence>
<evidence type="ECO:0008006" key="3">
    <source>
        <dbReference type="Google" id="ProtNLM"/>
    </source>
</evidence>
<comment type="caution">
    <text evidence="1">The sequence shown here is derived from an EMBL/GenBank/DDBJ whole genome shotgun (WGS) entry which is preliminary data.</text>
</comment>
<organism evidence="1 2">
    <name type="scientific">Dyella psychrodurans</name>
    <dbReference type="NCBI Taxonomy" id="1927960"/>
    <lineage>
        <taxon>Bacteria</taxon>
        <taxon>Pseudomonadati</taxon>
        <taxon>Pseudomonadota</taxon>
        <taxon>Gammaproteobacteria</taxon>
        <taxon>Lysobacterales</taxon>
        <taxon>Rhodanobacteraceae</taxon>
        <taxon>Dyella</taxon>
    </lineage>
</organism>
<accession>A0A370X4C6</accession>
<protein>
    <recommendedName>
        <fullName evidence="3">Lipoprotein</fullName>
    </recommendedName>
</protein>
<dbReference type="OrthoDB" id="9855400at2"/>
<dbReference type="RefSeq" id="WP_115478231.1">
    <property type="nucleotide sequence ID" value="NZ_QRBF01000004.1"/>
</dbReference>
<dbReference type="PROSITE" id="PS51257">
    <property type="entry name" value="PROKAR_LIPOPROTEIN"/>
    <property type="match status" value="1"/>
</dbReference>
<gene>
    <name evidence="1" type="ORF">DWU99_11620</name>
</gene>